<keyword evidence="1" id="KW-1277">Toxin-antitoxin system</keyword>
<evidence type="ECO:0008006" key="4">
    <source>
        <dbReference type="Google" id="ProtNLM"/>
    </source>
</evidence>
<evidence type="ECO:0000313" key="3">
    <source>
        <dbReference type="Proteomes" id="UP000253868"/>
    </source>
</evidence>
<proteinExistence type="predicted"/>
<dbReference type="OrthoDB" id="3393846at2"/>
<dbReference type="Pfam" id="PF07362">
    <property type="entry name" value="CcdA"/>
    <property type="match status" value="1"/>
</dbReference>
<accession>A0A345HM46</accession>
<dbReference type="Proteomes" id="UP000253868">
    <property type="component" value="Chromosome"/>
</dbReference>
<sequence length="86" mass="9669">MATKKITITLPEELVKAAKGFTDNLSGYAAEALARRIRNELLSEEIRRYEEEHGAFTEEEQTEADAILHGWLQPDANPVQETRNAA</sequence>
<dbReference type="InterPro" id="IPR009956">
    <property type="entry name" value="Post-segregation_anti-tox_CcdA"/>
</dbReference>
<dbReference type="KEGG" id="spad:DVK44_08745"/>
<reference evidence="3" key="1">
    <citation type="submission" date="2018-07" db="EMBL/GenBank/DDBJ databases">
        <authorList>
            <person name="Zhao J."/>
        </authorList>
    </citation>
    <scope>NUCLEOTIDE SEQUENCE [LARGE SCALE GENOMIC DNA]</scope>
    <source>
        <strain evidence="3">GSSD-12</strain>
    </source>
</reference>
<organism evidence="2 3">
    <name type="scientific">Streptomyces paludis</name>
    <dbReference type="NCBI Taxonomy" id="2282738"/>
    <lineage>
        <taxon>Bacteria</taxon>
        <taxon>Bacillati</taxon>
        <taxon>Actinomycetota</taxon>
        <taxon>Actinomycetes</taxon>
        <taxon>Kitasatosporales</taxon>
        <taxon>Streptomycetaceae</taxon>
        <taxon>Streptomyces</taxon>
    </lineage>
</organism>
<evidence type="ECO:0000313" key="2">
    <source>
        <dbReference type="EMBL" id="AXG77770.1"/>
    </source>
</evidence>
<gene>
    <name evidence="2" type="ORF">DVK44_08745</name>
</gene>
<name>A0A345HM46_9ACTN</name>
<dbReference type="EMBL" id="CP031194">
    <property type="protein sequence ID" value="AXG77770.1"/>
    <property type="molecule type" value="Genomic_DNA"/>
</dbReference>
<dbReference type="AlphaFoldDB" id="A0A345HM46"/>
<protein>
    <recommendedName>
        <fullName evidence="4">CopG family transcriptional regulator</fullName>
    </recommendedName>
</protein>
<evidence type="ECO:0000256" key="1">
    <source>
        <dbReference type="ARBA" id="ARBA00022649"/>
    </source>
</evidence>
<keyword evidence="3" id="KW-1185">Reference proteome</keyword>
<dbReference type="RefSeq" id="WP_114659137.1">
    <property type="nucleotide sequence ID" value="NZ_CP031194.1"/>
</dbReference>